<dbReference type="Gene3D" id="3.90.660.10">
    <property type="match status" value="1"/>
</dbReference>
<keyword evidence="3" id="KW-0560">Oxidoreductase</keyword>
<dbReference type="SUPFAM" id="SSF51905">
    <property type="entry name" value="FAD/NAD(P)-binding domain"/>
    <property type="match status" value="1"/>
</dbReference>
<proteinExistence type="inferred from homology"/>
<dbReference type="InterPro" id="IPR036188">
    <property type="entry name" value="FAD/NAD-bd_sf"/>
</dbReference>
<feature type="domain" description="Amine oxidase" evidence="5">
    <location>
        <begin position="14"/>
        <end position="448"/>
    </location>
</feature>
<keyword evidence="7" id="KW-1185">Reference proteome</keyword>
<dbReference type="InterPro" id="IPR002937">
    <property type="entry name" value="Amino_oxidase"/>
</dbReference>
<dbReference type="Proteomes" id="UP000467252">
    <property type="component" value="Chromosome"/>
</dbReference>
<dbReference type="RefSeq" id="WP_163904186.1">
    <property type="nucleotide sequence ID" value="NZ_AP022599.1"/>
</dbReference>
<evidence type="ECO:0000256" key="2">
    <source>
        <dbReference type="ARBA" id="ARBA00005995"/>
    </source>
</evidence>
<gene>
    <name evidence="6" type="ORF">MPUL_45490</name>
</gene>
<organism evidence="6 7">
    <name type="scientific">Mycolicibacterium pulveris</name>
    <name type="common">Mycobacterium pulveris</name>
    <dbReference type="NCBI Taxonomy" id="36813"/>
    <lineage>
        <taxon>Bacteria</taxon>
        <taxon>Bacillati</taxon>
        <taxon>Actinomycetota</taxon>
        <taxon>Actinomycetes</taxon>
        <taxon>Mycobacteriales</taxon>
        <taxon>Mycobacteriaceae</taxon>
        <taxon>Mycolicibacterium</taxon>
    </lineage>
</organism>
<evidence type="ECO:0000256" key="1">
    <source>
        <dbReference type="ARBA" id="ARBA00001974"/>
    </source>
</evidence>
<dbReference type="InterPro" id="IPR050703">
    <property type="entry name" value="Flavin_MAO"/>
</dbReference>
<evidence type="ECO:0000256" key="4">
    <source>
        <dbReference type="PIRSR" id="PIRSR601613-1"/>
    </source>
</evidence>
<dbReference type="SUPFAM" id="SSF54373">
    <property type="entry name" value="FAD-linked reductases, C-terminal domain"/>
    <property type="match status" value="1"/>
</dbReference>
<dbReference type="Gene3D" id="1.10.405.10">
    <property type="entry name" value="Guanine Nucleotide Dissociation Inhibitor, domain 1"/>
    <property type="match status" value="1"/>
</dbReference>
<dbReference type="AlphaFoldDB" id="A0A7I7URH6"/>
<evidence type="ECO:0000313" key="7">
    <source>
        <dbReference type="Proteomes" id="UP000467252"/>
    </source>
</evidence>
<dbReference type="PANTHER" id="PTHR43563:SF1">
    <property type="entry name" value="AMINE OXIDASE [FLAVIN-CONTAINING] B"/>
    <property type="match status" value="1"/>
</dbReference>
<dbReference type="PRINTS" id="PR00757">
    <property type="entry name" value="AMINEOXDASEF"/>
</dbReference>
<evidence type="ECO:0000259" key="5">
    <source>
        <dbReference type="Pfam" id="PF01593"/>
    </source>
</evidence>
<comment type="cofactor">
    <cofactor evidence="1">
        <name>FAD</name>
        <dbReference type="ChEBI" id="CHEBI:57692"/>
    </cofactor>
</comment>
<reference evidence="6 7" key="1">
    <citation type="journal article" date="2019" name="Emerg. Microbes Infect.">
        <title>Comprehensive subspecies identification of 175 nontuberculous mycobacteria species based on 7547 genomic profiles.</title>
        <authorList>
            <person name="Matsumoto Y."/>
            <person name="Kinjo T."/>
            <person name="Motooka D."/>
            <person name="Nabeya D."/>
            <person name="Jung N."/>
            <person name="Uechi K."/>
            <person name="Horii T."/>
            <person name="Iida T."/>
            <person name="Fujita J."/>
            <person name="Nakamura S."/>
        </authorList>
    </citation>
    <scope>NUCLEOTIDE SEQUENCE [LARGE SCALE GENOMIC DNA]</scope>
    <source>
        <strain evidence="6 7">JCM 6370</strain>
    </source>
</reference>
<feature type="binding site" evidence="4">
    <location>
        <begin position="34"/>
        <end position="35"/>
    </location>
    <ligand>
        <name>FAD</name>
        <dbReference type="ChEBI" id="CHEBI:57692"/>
    </ligand>
</feature>
<dbReference type="InterPro" id="IPR001613">
    <property type="entry name" value="Flavin_amine_oxidase"/>
</dbReference>
<dbReference type="EMBL" id="AP022599">
    <property type="protein sequence ID" value="BBY83391.1"/>
    <property type="molecule type" value="Genomic_DNA"/>
</dbReference>
<sequence length="451" mass="48892">MHIDTDVAVIGAGLAGLAAARALRRAGVDVVVLEARDRVGGRTLNHRLGDPFGDTVVEVGGQWIGPNHTRIRALIDELRIATFDTHDAGAKLWEHDGRVRRYRGEVPKAGPMQLADVQIALTRLERMARRIDPAAPWSAKRALEWDRQTVASWVQRHVRTALGRSFINLACEAVWAADAADLSLLHLLTYCSSNHGLTQLISTRGGAQQTRIVGGAQAISTALAAELGDVVHLGVAVRSIRCRDRVELDSEAATVRAKRVIVAMSPALAGRLSYDEPLPADRDQLTQRMPNGSVIKCMAVYDEPFWRADGLSGQGVSLSGPVKVFFDNSPPSGKPGVLLGFLEGNQAREFARLDPAARRRAVVDCFTRMYGRRAAQPVEYVEKVWAADEWTRGCYGAFLPPNTWTTHGHALREPVGPIHWAGAETAVESMGYMDGAVASGERAAAEVLAAL</sequence>
<protein>
    <submittedName>
        <fullName evidence="6">Monoamine oxidase</fullName>
    </submittedName>
</protein>
<dbReference type="PANTHER" id="PTHR43563">
    <property type="entry name" value="AMINE OXIDASE"/>
    <property type="match status" value="1"/>
</dbReference>
<feature type="binding site" evidence="4">
    <location>
        <position position="424"/>
    </location>
    <ligand>
        <name>FAD</name>
        <dbReference type="ChEBI" id="CHEBI:57692"/>
    </ligand>
</feature>
<name>A0A7I7URH6_MYCPV</name>
<comment type="similarity">
    <text evidence="2">Belongs to the flavin monoamine oxidase family.</text>
</comment>
<feature type="binding site" evidence="4">
    <location>
        <position position="237"/>
    </location>
    <ligand>
        <name>FAD</name>
        <dbReference type="ChEBI" id="CHEBI:57692"/>
    </ligand>
</feature>
<feature type="binding site" evidence="4">
    <location>
        <position position="341"/>
    </location>
    <ligand>
        <name>substrate</name>
    </ligand>
</feature>
<accession>A0A7I7URH6</accession>
<evidence type="ECO:0000313" key="6">
    <source>
        <dbReference type="EMBL" id="BBY83391.1"/>
    </source>
</evidence>
<dbReference type="GO" id="GO:0016491">
    <property type="term" value="F:oxidoreductase activity"/>
    <property type="evidence" value="ECO:0007669"/>
    <property type="project" value="UniProtKB-KW"/>
</dbReference>
<evidence type="ECO:0000256" key="3">
    <source>
        <dbReference type="ARBA" id="ARBA00023002"/>
    </source>
</evidence>
<dbReference type="Pfam" id="PF01593">
    <property type="entry name" value="Amino_oxidase"/>
    <property type="match status" value="1"/>
</dbReference>
<dbReference type="Gene3D" id="3.50.50.60">
    <property type="entry name" value="FAD/NAD(P)-binding domain"/>
    <property type="match status" value="1"/>
</dbReference>